<reference evidence="3" key="2">
    <citation type="journal article" date="2021" name="PeerJ">
        <title>Extensive microbial diversity within the chicken gut microbiome revealed by metagenomics and culture.</title>
        <authorList>
            <person name="Gilroy R."/>
            <person name="Ravi A."/>
            <person name="Getino M."/>
            <person name="Pursley I."/>
            <person name="Horton D.L."/>
            <person name="Alikhan N.F."/>
            <person name="Baker D."/>
            <person name="Gharbi K."/>
            <person name="Hall N."/>
            <person name="Watson M."/>
            <person name="Adriaenssens E.M."/>
            <person name="Foster-Nyarko E."/>
            <person name="Jarju S."/>
            <person name="Secka A."/>
            <person name="Antonio M."/>
            <person name="Oren A."/>
            <person name="Chaudhuri R.R."/>
            <person name="La Ragione R."/>
            <person name="Hildebrand F."/>
            <person name="Pallen M.J."/>
        </authorList>
    </citation>
    <scope>NUCLEOTIDE SEQUENCE</scope>
    <source>
        <strain evidence="3">13361</strain>
    </source>
</reference>
<evidence type="ECO:0000256" key="1">
    <source>
        <dbReference type="ARBA" id="ARBA00023267"/>
    </source>
</evidence>
<gene>
    <name evidence="3" type="ORF">IAB74_09375</name>
</gene>
<dbReference type="EMBL" id="DVFK01000121">
    <property type="protein sequence ID" value="HIQ68702.1"/>
    <property type="molecule type" value="Genomic_DNA"/>
</dbReference>
<evidence type="ECO:0000313" key="3">
    <source>
        <dbReference type="EMBL" id="HIQ68702.1"/>
    </source>
</evidence>
<evidence type="ECO:0000313" key="4">
    <source>
        <dbReference type="Proteomes" id="UP000886796"/>
    </source>
</evidence>
<protein>
    <submittedName>
        <fullName evidence="3">Biotin/lipoyl-binding protein</fullName>
    </submittedName>
</protein>
<dbReference type="InterPro" id="IPR000089">
    <property type="entry name" value="Biotin_lipoyl"/>
</dbReference>
<sequence>MKYKVTLNGRTYEVEVEAGKAMLLDEYEAIVPSAPAAPAAAPAAAAPAAAAPAAAAVTGAGEAVNAPMPGTILKVNVTQGQKVAEGAVLCVLEAMKMENEILAPKAGTVTQVLAAKGATVDTGAPLVVIG</sequence>
<dbReference type="FunFam" id="2.40.50.100:FF:000003">
    <property type="entry name" value="Acetyl-CoA carboxylase biotin carboxyl carrier protein"/>
    <property type="match status" value="1"/>
</dbReference>
<dbReference type="CDD" id="cd06850">
    <property type="entry name" value="biotinyl_domain"/>
    <property type="match status" value="1"/>
</dbReference>
<dbReference type="Pfam" id="PF00364">
    <property type="entry name" value="Biotin_lipoyl"/>
    <property type="match status" value="1"/>
</dbReference>
<keyword evidence="1" id="KW-0092">Biotin</keyword>
<dbReference type="Gene3D" id="2.40.50.100">
    <property type="match status" value="1"/>
</dbReference>
<accession>A0A9D0Z3U6</accession>
<dbReference type="InterPro" id="IPR011053">
    <property type="entry name" value="Single_hybrid_motif"/>
</dbReference>
<name>A0A9D0Z3U6_9FIRM</name>
<dbReference type="PANTHER" id="PTHR45266">
    <property type="entry name" value="OXALOACETATE DECARBOXYLASE ALPHA CHAIN"/>
    <property type="match status" value="1"/>
</dbReference>
<reference evidence="3" key="1">
    <citation type="submission" date="2020-10" db="EMBL/GenBank/DDBJ databases">
        <authorList>
            <person name="Gilroy R."/>
        </authorList>
    </citation>
    <scope>NUCLEOTIDE SEQUENCE</scope>
    <source>
        <strain evidence="3">13361</strain>
    </source>
</reference>
<dbReference type="SUPFAM" id="SSF51230">
    <property type="entry name" value="Single hybrid motif"/>
    <property type="match status" value="1"/>
</dbReference>
<proteinExistence type="predicted"/>
<dbReference type="PROSITE" id="PS50968">
    <property type="entry name" value="BIOTINYL_LIPOYL"/>
    <property type="match status" value="1"/>
</dbReference>
<dbReference type="InterPro" id="IPR050709">
    <property type="entry name" value="Biotin_Carboxyl_Carrier/Decarb"/>
</dbReference>
<evidence type="ECO:0000259" key="2">
    <source>
        <dbReference type="PROSITE" id="PS50968"/>
    </source>
</evidence>
<comment type="caution">
    <text evidence="3">The sequence shown here is derived from an EMBL/GenBank/DDBJ whole genome shotgun (WGS) entry which is preliminary data.</text>
</comment>
<organism evidence="3 4">
    <name type="scientific">Candidatus Faecousia excrementigallinarum</name>
    <dbReference type="NCBI Taxonomy" id="2840806"/>
    <lineage>
        <taxon>Bacteria</taxon>
        <taxon>Bacillati</taxon>
        <taxon>Bacillota</taxon>
        <taxon>Clostridia</taxon>
        <taxon>Eubacteriales</taxon>
        <taxon>Oscillospiraceae</taxon>
        <taxon>Faecousia</taxon>
    </lineage>
</organism>
<dbReference type="PANTHER" id="PTHR45266:SF3">
    <property type="entry name" value="OXALOACETATE DECARBOXYLASE ALPHA CHAIN"/>
    <property type="match status" value="1"/>
</dbReference>
<feature type="domain" description="Lipoyl-binding" evidence="2">
    <location>
        <begin position="52"/>
        <end position="130"/>
    </location>
</feature>
<dbReference type="Proteomes" id="UP000886796">
    <property type="component" value="Unassembled WGS sequence"/>
</dbReference>
<dbReference type="AlphaFoldDB" id="A0A9D0Z3U6"/>